<proteinExistence type="predicted"/>
<sequence length="86" mass="9687">MYKTWTAYPKAFKLQSWRDGSVVKSASCSCREPGYGYRQFTTTCNSSSQGTDVISGLCSCQAHTGCTYMQADKHLNTFEKKMHLLK</sequence>
<evidence type="ECO:0000313" key="1">
    <source>
        <dbReference type="EMBL" id="EDL98256.1"/>
    </source>
</evidence>
<dbReference type="AlphaFoldDB" id="A6J7A6"/>
<protein>
    <submittedName>
        <fullName evidence="1">RCG43993</fullName>
    </submittedName>
</protein>
<dbReference type="EMBL" id="CH473977">
    <property type="protein sequence ID" value="EDL98256.1"/>
    <property type="molecule type" value="Genomic_DNA"/>
</dbReference>
<name>A6J7A6_RAT</name>
<reference evidence="2" key="1">
    <citation type="submission" date="2005-09" db="EMBL/GenBank/DDBJ databases">
        <authorList>
            <person name="Mural R.J."/>
            <person name="Li P.W."/>
            <person name="Adams M.D."/>
            <person name="Amanatides P.G."/>
            <person name="Baden-Tillson H."/>
            <person name="Barnstead M."/>
            <person name="Chin S.H."/>
            <person name="Dew I."/>
            <person name="Evans C.A."/>
            <person name="Ferriera S."/>
            <person name="Flanigan M."/>
            <person name="Fosler C."/>
            <person name="Glodek A."/>
            <person name="Gu Z."/>
            <person name="Holt R.A."/>
            <person name="Jennings D."/>
            <person name="Kraft C.L."/>
            <person name="Lu F."/>
            <person name="Nguyen T."/>
            <person name="Nusskern D.R."/>
            <person name="Pfannkoch C.M."/>
            <person name="Sitter C."/>
            <person name="Sutton G.G."/>
            <person name="Venter J.C."/>
            <person name="Wang Z."/>
            <person name="Woodage T."/>
            <person name="Zheng X.H."/>
            <person name="Zhong F."/>
        </authorList>
    </citation>
    <scope>NUCLEOTIDE SEQUENCE [LARGE SCALE GENOMIC DNA]</scope>
    <source>
        <strain>BN</strain>
        <strain evidence="2">Sprague-Dawley</strain>
    </source>
</reference>
<dbReference type="Proteomes" id="UP000234681">
    <property type="component" value="Chromosome 17"/>
</dbReference>
<feature type="non-terminal residue" evidence="1">
    <location>
        <position position="86"/>
    </location>
</feature>
<evidence type="ECO:0000313" key="2">
    <source>
        <dbReference type="Proteomes" id="UP000234681"/>
    </source>
</evidence>
<gene>
    <name evidence="1" type="ORF">rCG_43993</name>
</gene>
<organism evidence="1 2">
    <name type="scientific">Rattus norvegicus</name>
    <name type="common">Rat</name>
    <dbReference type="NCBI Taxonomy" id="10116"/>
    <lineage>
        <taxon>Eukaryota</taxon>
        <taxon>Metazoa</taxon>
        <taxon>Chordata</taxon>
        <taxon>Craniata</taxon>
        <taxon>Vertebrata</taxon>
        <taxon>Euteleostomi</taxon>
        <taxon>Mammalia</taxon>
        <taxon>Eutheria</taxon>
        <taxon>Euarchontoglires</taxon>
        <taxon>Glires</taxon>
        <taxon>Rodentia</taxon>
        <taxon>Myomorpha</taxon>
        <taxon>Muroidea</taxon>
        <taxon>Muridae</taxon>
        <taxon>Murinae</taxon>
        <taxon>Rattus</taxon>
    </lineage>
</organism>
<accession>A6J7A6</accession>